<gene>
    <name evidence="2" type="ORF">PACLA_8A076626</name>
</gene>
<accession>A0A6S7HNA0</accession>
<proteinExistence type="predicted"/>
<organism evidence="2 3">
    <name type="scientific">Paramuricea clavata</name>
    <name type="common">Red gorgonian</name>
    <name type="synonym">Violescent sea-whip</name>
    <dbReference type="NCBI Taxonomy" id="317549"/>
    <lineage>
        <taxon>Eukaryota</taxon>
        <taxon>Metazoa</taxon>
        <taxon>Cnidaria</taxon>
        <taxon>Anthozoa</taxon>
        <taxon>Octocorallia</taxon>
        <taxon>Malacalcyonacea</taxon>
        <taxon>Plexauridae</taxon>
        <taxon>Paramuricea</taxon>
    </lineage>
</organism>
<evidence type="ECO:0000313" key="2">
    <source>
        <dbReference type="EMBL" id="CAB4004680.1"/>
    </source>
</evidence>
<protein>
    <submittedName>
        <fullName evidence="2">Uncharacterized protein</fullName>
    </submittedName>
</protein>
<evidence type="ECO:0000256" key="1">
    <source>
        <dbReference type="SAM" id="MobiDB-lite"/>
    </source>
</evidence>
<feature type="compositionally biased region" description="Acidic residues" evidence="1">
    <location>
        <begin position="286"/>
        <end position="300"/>
    </location>
</feature>
<comment type="caution">
    <text evidence="2">The sequence shown here is derived from an EMBL/GenBank/DDBJ whole genome shotgun (WGS) entry which is preliminary data.</text>
</comment>
<evidence type="ECO:0000313" key="3">
    <source>
        <dbReference type="Proteomes" id="UP001152795"/>
    </source>
</evidence>
<dbReference type="AlphaFoldDB" id="A0A6S7HNA0"/>
<dbReference type="Proteomes" id="UP001152795">
    <property type="component" value="Unassembled WGS sequence"/>
</dbReference>
<feature type="compositionally biased region" description="Basic and acidic residues" evidence="1">
    <location>
        <begin position="301"/>
        <end position="313"/>
    </location>
</feature>
<sequence>MAASTSAQILPYLDNKCYLHIVDDAKCDIKPLTSKRLETLVKRIEDWKGLYGKQLDIALILERKGLTDFVDINSGLIRLEDDFCQKFTNISIINKARRTLERKGKMEEEPAVPPSKPKMPFLRSKVPKMSQQPHTILPKLCIICKKLTKRTKIKGKWVHESLSKAETSDARNDSVGEKKTNFFSEHKAGYDAFCKIVIKERLEVNCEILRLTKLQQLLLKHIQLEERVHLENIRSDMLRVRLQRDFEQLVFHIPSRRNESTIVYCQNVTAGDIAQQYLPTSQVSSVEDESDENDSSEVLENEIRSSRIDRHQTSQEGSSENTFKELFMSGVYLKNKINNVQPEQSKWPPRSKDLIKTNMVPVELFNHIAHITGAVSDDEYTNVTNDRCVDIAEKQKADPPKSLALGLTVRHMTGSTHLLQILAKFGHCASSDTILSYETALAKYRVSQAGKVPEGFKVGSIPTVVWDNIDFNEETSSGKGTSHHTNGILIQTCEDEATDQPQEVNVPIIKKGVRVFTQAEEYLVPYNRVERVGPRTNVPNIPAHWKDLLSKAKVRDFMFIMARMYGGDDVPGWTGYNIKKYDYAILQTKIHYLPVIEASPTDLNTVNTIIYKSIDMKSVFQVPYIICVFDLAIYAKVQEIRWADQHLQEKLVVRLGEFHACMSFMSVIGKRYGDAGLSDILIEAGVVAEGSLNGVISGHH</sequence>
<dbReference type="PANTHER" id="PTHR46704:SF9">
    <property type="entry name" value="BHLH DOMAIN-CONTAINING PROTEIN"/>
    <property type="match status" value="1"/>
</dbReference>
<dbReference type="OrthoDB" id="6086828at2759"/>
<reference evidence="2" key="1">
    <citation type="submission" date="2020-04" db="EMBL/GenBank/DDBJ databases">
        <authorList>
            <person name="Alioto T."/>
            <person name="Alioto T."/>
            <person name="Gomez Garrido J."/>
        </authorList>
    </citation>
    <scope>NUCLEOTIDE SEQUENCE</scope>
    <source>
        <strain evidence="2">A484AB</strain>
    </source>
</reference>
<feature type="region of interest" description="Disordered" evidence="1">
    <location>
        <begin position="281"/>
        <end position="319"/>
    </location>
</feature>
<dbReference type="EMBL" id="CACRXK020004969">
    <property type="protein sequence ID" value="CAB4004680.1"/>
    <property type="molecule type" value="Genomic_DNA"/>
</dbReference>
<dbReference type="PANTHER" id="PTHR46704">
    <property type="entry name" value="CXC DOMAIN-CONTAINING PROTEIN-RELATED"/>
    <property type="match status" value="1"/>
</dbReference>
<name>A0A6S7HNA0_PARCT</name>
<keyword evidence="3" id="KW-1185">Reference proteome</keyword>